<organism evidence="1 2">
    <name type="scientific">Mobiluncus porci</name>
    <dbReference type="NCBI Taxonomy" id="2652278"/>
    <lineage>
        <taxon>Bacteria</taxon>
        <taxon>Bacillati</taxon>
        <taxon>Actinomycetota</taxon>
        <taxon>Actinomycetes</taxon>
        <taxon>Actinomycetales</taxon>
        <taxon>Actinomycetaceae</taxon>
        <taxon>Mobiluncus</taxon>
    </lineage>
</organism>
<dbReference type="AlphaFoldDB" id="A0A7K0K0B8"/>
<evidence type="ECO:0000313" key="1">
    <source>
        <dbReference type="EMBL" id="MST48932.1"/>
    </source>
</evidence>
<name>A0A7K0K0B8_9ACTO</name>
<dbReference type="EMBL" id="VUMY01000002">
    <property type="protein sequence ID" value="MST48932.1"/>
    <property type="molecule type" value="Genomic_DNA"/>
</dbReference>
<dbReference type="Proteomes" id="UP000442535">
    <property type="component" value="Unassembled WGS sequence"/>
</dbReference>
<accession>A0A7K0K0B8</accession>
<keyword evidence="2" id="KW-1185">Reference proteome</keyword>
<dbReference type="RefSeq" id="WP_154543108.1">
    <property type="nucleotide sequence ID" value="NZ_VUMY01000002.1"/>
</dbReference>
<gene>
    <name evidence="1" type="ORF">FYJ63_01455</name>
</gene>
<protein>
    <submittedName>
        <fullName evidence="1">Uncharacterized protein</fullName>
    </submittedName>
</protein>
<comment type="caution">
    <text evidence="1">The sequence shown here is derived from an EMBL/GenBank/DDBJ whole genome shotgun (WGS) entry which is preliminary data.</text>
</comment>
<sequence length="67" mass="7689">MATRKTNIEEPVEETVETAPVKKDDCGCRKNEKGQIELQHEKLEAHIFVNPESVNTWKQQGWEIVPA</sequence>
<reference evidence="1 2" key="1">
    <citation type="submission" date="2019-08" db="EMBL/GenBank/DDBJ databases">
        <title>In-depth cultivation of the pig gut microbiome towards novel bacterial diversity and tailored functional studies.</title>
        <authorList>
            <person name="Wylensek D."/>
            <person name="Hitch T.C.A."/>
            <person name="Clavel T."/>
        </authorList>
    </citation>
    <scope>NUCLEOTIDE SEQUENCE [LARGE SCALE GENOMIC DNA]</scope>
    <source>
        <strain evidence="1 2">RF-GAM-744-WT-7</strain>
    </source>
</reference>
<evidence type="ECO:0000313" key="2">
    <source>
        <dbReference type="Proteomes" id="UP000442535"/>
    </source>
</evidence>
<proteinExistence type="predicted"/>